<evidence type="ECO:0000313" key="1">
    <source>
        <dbReference type="EMBL" id="EIM20514.1"/>
    </source>
</evidence>
<dbReference type="KEGG" id="wse:WALSEDRAFT_60989"/>
<dbReference type="Proteomes" id="UP000005242">
    <property type="component" value="Unassembled WGS sequence"/>
</dbReference>
<name>I4Y972_WALMC</name>
<dbReference type="GeneID" id="18474273"/>
<organism evidence="1 2">
    <name type="scientific">Wallemia mellicola (strain ATCC MYA-4683 / CBS 633.66)</name>
    <name type="common">Wallemia sebi (CBS 633.66)</name>
    <dbReference type="NCBI Taxonomy" id="671144"/>
    <lineage>
        <taxon>Eukaryota</taxon>
        <taxon>Fungi</taxon>
        <taxon>Dikarya</taxon>
        <taxon>Basidiomycota</taxon>
        <taxon>Wallemiomycotina</taxon>
        <taxon>Wallemiomycetes</taxon>
        <taxon>Wallemiales</taxon>
        <taxon>Wallemiaceae</taxon>
        <taxon>Wallemia</taxon>
    </lineage>
</organism>
<sequence>MRRFSIGRRLFQNLDNENGKLTMQQLKAMNEFNKTNLQKKANKVAHTDRQIEILKLEAQLEDISARLVDLKTGGIN</sequence>
<evidence type="ECO:0000313" key="2">
    <source>
        <dbReference type="Proteomes" id="UP000005242"/>
    </source>
</evidence>
<reference evidence="1 2" key="1">
    <citation type="journal article" date="2012" name="Fungal Genet. Biol.">
        <title>The genome of the xerotolerant mold Wallemia sebi reveals adaptations to osmotic stress and suggests cryptic sexual reproduction.</title>
        <authorList>
            <person name="Padamsee M."/>
            <person name="Kumar T.K.A."/>
            <person name="Riley R."/>
            <person name="Binder M."/>
            <person name="Boyd A."/>
            <person name="Calvo A.M."/>
            <person name="Furukawa K."/>
            <person name="Hesse C."/>
            <person name="Hohmann S."/>
            <person name="James T.Y."/>
            <person name="LaButti K."/>
            <person name="Lapidus A."/>
            <person name="Lindquist E."/>
            <person name="Lucas S."/>
            <person name="Miller K."/>
            <person name="Shantappa S."/>
            <person name="Grigoriev I.V."/>
            <person name="Hibbett D.S."/>
            <person name="McLaughlin D.J."/>
            <person name="Spatafora J.W."/>
            <person name="Aime M.C."/>
        </authorList>
    </citation>
    <scope>NUCLEOTIDE SEQUENCE [LARGE SCALE GENOMIC DNA]</scope>
    <source>
        <strain evidence="2">ATCC MYA-4683 / CBS 633.66</strain>
    </source>
</reference>
<gene>
    <name evidence="1" type="ORF">WALSEDRAFT_60989</name>
</gene>
<dbReference type="RefSeq" id="XP_006959540.1">
    <property type="nucleotide sequence ID" value="XM_006959478.1"/>
</dbReference>
<dbReference type="AlphaFoldDB" id="I4Y972"/>
<accession>I4Y972</accession>
<dbReference type="EMBL" id="JH668239">
    <property type="protein sequence ID" value="EIM20514.1"/>
    <property type="molecule type" value="Genomic_DNA"/>
</dbReference>
<keyword evidence="2" id="KW-1185">Reference proteome</keyword>
<protein>
    <submittedName>
        <fullName evidence="1">Uncharacterized protein</fullName>
    </submittedName>
</protein>
<dbReference type="HOGENOM" id="CLU_2656349_0_0_1"/>
<dbReference type="InParanoid" id="I4Y972"/>
<proteinExistence type="predicted"/>